<proteinExistence type="predicted"/>
<sequence length="143" mass="16166">MQLKNSLAERIIRCLLFFSMVLATCQGLQTTVAAQDLIPLQQGGPHAGSWESSDVSLEYQYVAQQGTFKLNIGGKAKRSYDQLSVWIKFVDAQGKVLEKKSVYNSGFRQKLLRGKDRIEKTFEIPINSTQFAFQSMLKIREGK</sequence>
<comment type="caution">
    <text evidence="1">The sequence shown here is derived from an EMBL/GenBank/DDBJ whole genome shotgun (WGS) entry which is preliminary data.</text>
</comment>
<gene>
    <name evidence="1" type="ORF">S01H1_30004</name>
</gene>
<reference evidence="1" key="1">
    <citation type="journal article" date="2014" name="Front. Microbiol.">
        <title>High frequency of phylogenetically diverse reductive dehalogenase-homologous genes in deep subseafloor sedimentary metagenomes.</title>
        <authorList>
            <person name="Kawai M."/>
            <person name="Futagami T."/>
            <person name="Toyoda A."/>
            <person name="Takaki Y."/>
            <person name="Nishi S."/>
            <person name="Hori S."/>
            <person name="Arai W."/>
            <person name="Tsubouchi T."/>
            <person name="Morono Y."/>
            <person name="Uchiyama I."/>
            <person name="Ito T."/>
            <person name="Fujiyama A."/>
            <person name="Inagaki F."/>
            <person name="Takami H."/>
        </authorList>
    </citation>
    <scope>NUCLEOTIDE SEQUENCE</scope>
    <source>
        <strain evidence="1">Expedition CK06-06</strain>
    </source>
</reference>
<dbReference type="EMBL" id="BARS01018438">
    <property type="protein sequence ID" value="GAF94496.1"/>
    <property type="molecule type" value="Genomic_DNA"/>
</dbReference>
<protein>
    <submittedName>
        <fullName evidence="1">Uncharacterized protein</fullName>
    </submittedName>
</protein>
<name>X0U591_9ZZZZ</name>
<accession>X0U591</accession>
<evidence type="ECO:0000313" key="1">
    <source>
        <dbReference type="EMBL" id="GAF94496.1"/>
    </source>
</evidence>
<dbReference type="AlphaFoldDB" id="X0U591"/>
<organism evidence="1">
    <name type="scientific">marine sediment metagenome</name>
    <dbReference type="NCBI Taxonomy" id="412755"/>
    <lineage>
        <taxon>unclassified sequences</taxon>
        <taxon>metagenomes</taxon>
        <taxon>ecological metagenomes</taxon>
    </lineage>
</organism>